<dbReference type="AlphaFoldDB" id="L1QMT4"/>
<proteinExistence type="inferred from homology"/>
<evidence type="ECO:0000256" key="1">
    <source>
        <dbReference type="ARBA" id="ARBA00005750"/>
    </source>
</evidence>
<dbReference type="eggNOG" id="COG4464">
    <property type="taxonomic scope" value="Bacteria"/>
</dbReference>
<dbReference type="InterPro" id="IPR016195">
    <property type="entry name" value="Pol/histidinol_Pase-like"/>
</dbReference>
<organism evidence="6 7">
    <name type="scientific">Clostridium celatum DSM 1785</name>
    <dbReference type="NCBI Taxonomy" id="545697"/>
    <lineage>
        <taxon>Bacteria</taxon>
        <taxon>Bacillati</taxon>
        <taxon>Bacillota</taxon>
        <taxon>Clostridia</taxon>
        <taxon>Eubacteriales</taxon>
        <taxon>Clostridiaceae</taxon>
        <taxon>Clostridium</taxon>
    </lineage>
</organism>
<gene>
    <name evidence="6" type="ORF">HMPREF0216_00394</name>
</gene>
<dbReference type="PATRIC" id="fig|545697.3.peg.387"/>
<evidence type="ECO:0000313" key="6">
    <source>
        <dbReference type="EMBL" id="EKY29035.1"/>
    </source>
</evidence>
<sequence>MIDIHSHIINNVDDGAKNLDMALNMLRKSEEIGIKGIVATPHYLRGIYNFEYSEIEECAEQLRIEAKKNNINIEIYTGQEVYYTEKIVEYFTDGIIGTINKSRYMLIEFPMRDFDIDAILNDIYELQIRGIVAIIAHPERYKVFLKKPWLINNFIEEGFLFQLNAGSLTGYFGKDVKKLAMKYLENGVYSFIGSDAHRDESRSTDMTEAFDLIDSIDKKYKEDFKKNSNLLVEDGEIEFSGKFIKERKKLLGIW</sequence>
<keyword evidence="3" id="KW-0378">Hydrolase</keyword>
<comment type="caution">
    <text evidence="6">The sequence shown here is derived from an EMBL/GenBank/DDBJ whole genome shotgun (WGS) entry which is preliminary data.</text>
</comment>
<dbReference type="HOGENOM" id="CLU_085966_1_0_9"/>
<dbReference type="SUPFAM" id="SSF89550">
    <property type="entry name" value="PHP domain-like"/>
    <property type="match status" value="1"/>
</dbReference>
<protein>
    <recommendedName>
        <fullName evidence="2">protein-tyrosine-phosphatase</fullName>
        <ecNumber evidence="2">3.1.3.48</ecNumber>
    </recommendedName>
</protein>
<dbReference type="EMBL" id="AMEZ01000013">
    <property type="protein sequence ID" value="EKY29035.1"/>
    <property type="molecule type" value="Genomic_DNA"/>
</dbReference>
<evidence type="ECO:0000256" key="5">
    <source>
        <dbReference type="ARBA" id="ARBA00051722"/>
    </source>
</evidence>
<evidence type="ECO:0000256" key="3">
    <source>
        <dbReference type="ARBA" id="ARBA00022801"/>
    </source>
</evidence>
<dbReference type="STRING" id="545697.HMPREF0216_00394"/>
<evidence type="ECO:0000256" key="2">
    <source>
        <dbReference type="ARBA" id="ARBA00013064"/>
    </source>
</evidence>
<accession>L1QMT4</accession>
<dbReference type="PANTHER" id="PTHR39181:SF1">
    <property type="entry name" value="TYROSINE-PROTEIN PHOSPHATASE YWQE"/>
    <property type="match status" value="1"/>
</dbReference>
<keyword evidence="4" id="KW-0904">Protein phosphatase</keyword>
<dbReference type="PANTHER" id="PTHR39181">
    <property type="entry name" value="TYROSINE-PROTEIN PHOSPHATASE YWQE"/>
    <property type="match status" value="1"/>
</dbReference>
<dbReference type="RefSeq" id="WP_005210424.1">
    <property type="nucleotide sequence ID" value="NZ_KB291607.1"/>
</dbReference>
<evidence type="ECO:0000313" key="7">
    <source>
        <dbReference type="Proteomes" id="UP000010420"/>
    </source>
</evidence>
<evidence type="ECO:0000256" key="4">
    <source>
        <dbReference type="ARBA" id="ARBA00022912"/>
    </source>
</evidence>
<dbReference type="GO" id="GO:0004725">
    <property type="term" value="F:protein tyrosine phosphatase activity"/>
    <property type="evidence" value="ECO:0007669"/>
    <property type="project" value="UniProtKB-EC"/>
</dbReference>
<dbReference type="Pfam" id="PF19567">
    <property type="entry name" value="CpsB_CapC"/>
    <property type="match status" value="1"/>
</dbReference>
<name>L1QMT4_9CLOT</name>
<keyword evidence="7" id="KW-1185">Reference proteome</keyword>
<dbReference type="OrthoDB" id="9788539at2"/>
<dbReference type="PIRSF" id="PIRSF016557">
    <property type="entry name" value="Caps_synth_CpsB"/>
    <property type="match status" value="1"/>
</dbReference>
<dbReference type="GO" id="GO:0030145">
    <property type="term" value="F:manganese ion binding"/>
    <property type="evidence" value="ECO:0007669"/>
    <property type="project" value="InterPro"/>
</dbReference>
<dbReference type="EC" id="3.1.3.48" evidence="2"/>
<dbReference type="InterPro" id="IPR016667">
    <property type="entry name" value="Caps_polysacc_synth_CpsB/CapC"/>
</dbReference>
<comment type="catalytic activity">
    <reaction evidence="5">
        <text>O-phospho-L-tyrosyl-[protein] + H2O = L-tyrosyl-[protein] + phosphate</text>
        <dbReference type="Rhea" id="RHEA:10684"/>
        <dbReference type="Rhea" id="RHEA-COMP:10136"/>
        <dbReference type="Rhea" id="RHEA-COMP:20101"/>
        <dbReference type="ChEBI" id="CHEBI:15377"/>
        <dbReference type="ChEBI" id="CHEBI:43474"/>
        <dbReference type="ChEBI" id="CHEBI:46858"/>
        <dbReference type="ChEBI" id="CHEBI:61978"/>
        <dbReference type="EC" id="3.1.3.48"/>
    </reaction>
</comment>
<dbReference type="Gene3D" id="3.20.20.140">
    <property type="entry name" value="Metal-dependent hydrolases"/>
    <property type="match status" value="1"/>
</dbReference>
<reference evidence="6 7" key="1">
    <citation type="submission" date="2012-05" db="EMBL/GenBank/DDBJ databases">
        <authorList>
            <person name="Weinstock G."/>
            <person name="Sodergren E."/>
            <person name="Lobos E.A."/>
            <person name="Fulton L."/>
            <person name="Fulton R."/>
            <person name="Courtney L."/>
            <person name="Fronick C."/>
            <person name="O'Laughlin M."/>
            <person name="Godfrey J."/>
            <person name="Wilson R.M."/>
            <person name="Miner T."/>
            <person name="Farmer C."/>
            <person name="Delehaunty K."/>
            <person name="Cordes M."/>
            <person name="Minx P."/>
            <person name="Tomlinson C."/>
            <person name="Chen J."/>
            <person name="Wollam A."/>
            <person name="Pepin K.H."/>
            <person name="Bhonagiri V."/>
            <person name="Zhang X."/>
            <person name="Suruliraj S."/>
            <person name="Warren W."/>
            <person name="Mitreva M."/>
            <person name="Mardis E.R."/>
            <person name="Wilson R.K."/>
        </authorList>
    </citation>
    <scope>NUCLEOTIDE SEQUENCE [LARGE SCALE GENOMIC DNA]</scope>
    <source>
        <strain evidence="6 7">DSM 1785</strain>
    </source>
</reference>
<dbReference type="Proteomes" id="UP000010420">
    <property type="component" value="Unassembled WGS sequence"/>
</dbReference>
<comment type="similarity">
    <text evidence="1">Belongs to the metallo-dependent hydrolases superfamily. CpsB/CapC family.</text>
</comment>